<comment type="caution">
    <text evidence="1">The sequence shown here is derived from an EMBL/GenBank/DDBJ whole genome shotgun (WGS) entry which is preliminary data.</text>
</comment>
<reference evidence="1 2" key="1">
    <citation type="submission" date="2017-03" db="EMBL/GenBank/DDBJ databases">
        <title>Genome Survey of Euroglyphus maynei.</title>
        <authorList>
            <person name="Arlian L.G."/>
            <person name="Morgan M.S."/>
            <person name="Rider S.D."/>
        </authorList>
    </citation>
    <scope>NUCLEOTIDE SEQUENCE [LARGE SCALE GENOMIC DNA]</scope>
    <source>
        <strain evidence="1">Arlian Lab</strain>
        <tissue evidence="1">Whole body</tissue>
    </source>
</reference>
<name>A0A1Y3B9F0_EURMA</name>
<dbReference type="PANTHER" id="PTHR46406:SF1">
    <property type="entry name" value="NITRIC OXIDE-ASSOCIATED PROTEIN 1"/>
    <property type="match status" value="1"/>
</dbReference>
<sequence>MTLLTCTNRLFYIQCRQSRHSVTEFRKRKSLLNVYRIDRTSNENENVNKKLELPLNELVPVTPRKTSITIDVLDRETYSQLSEWRKQHLVRRARRVLPLPISLTTDDKLGYRWKQQYIKSLKKRNISTAKNPNDNSNELIPEFVRLMNNTNEELLKEKFPEIYEKFKSIRQSISDDNNVNELVNVDKPAYFPFSQMNSIQSNELLDPNEKPHREVGFNDDEYENFLKHNELLQFLASNIKGGSFSEYEPEIRGWASQLWIRNYGSSDPSIAPSKTPCKGCGAHLHCTSSNIPGFMPAQKFTLFNEKELETQRCQRCEFLTKYNVSLNVTVSDEEYPNLIAKINSNKSLVIILVDLLDFPCSVWPGIVNLIGEKHSIYIVGNKVDLLPKDDRLYLERIKKSLKESLKSTHISREAKIRD</sequence>
<proteinExistence type="predicted"/>
<feature type="non-terminal residue" evidence="1">
    <location>
        <position position="418"/>
    </location>
</feature>
<dbReference type="EMBL" id="MUJZ01032309">
    <property type="protein sequence ID" value="OTF77489.1"/>
    <property type="molecule type" value="Genomic_DNA"/>
</dbReference>
<dbReference type="Proteomes" id="UP000194236">
    <property type="component" value="Unassembled WGS sequence"/>
</dbReference>
<evidence type="ECO:0000313" key="2">
    <source>
        <dbReference type="Proteomes" id="UP000194236"/>
    </source>
</evidence>
<evidence type="ECO:0000313" key="1">
    <source>
        <dbReference type="EMBL" id="OTF77489.1"/>
    </source>
</evidence>
<protein>
    <submittedName>
        <fullName evidence="1">50S ribosome-binding GTPase-like protein</fullName>
    </submittedName>
</protein>
<accession>A0A1Y3B9F0</accession>
<gene>
    <name evidence="1" type="ORF">BLA29_002978</name>
</gene>
<organism evidence="1 2">
    <name type="scientific">Euroglyphus maynei</name>
    <name type="common">Mayne's house dust mite</name>
    <dbReference type="NCBI Taxonomy" id="6958"/>
    <lineage>
        <taxon>Eukaryota</taxon>
        <taxon>Metazoa</taxon>
        <taxon>Ecdysozoa</taxon>
        <taxon>Arthropoda</taxon>
        <taxon>Chelicerata</taxon>
        <taxon>Arachnida</taxon>
        <taxon>Acari</taxon>
        <taxon>Acariformes</taxon>
        <taxon>Sarcoptiformes</taxon>
        <taxon>Astigmata</taxon>
        <taxon>Psoroptidia</taxon>
        <taxon>Analgoidea</taxon>
        <taxon>Pyroglyphidae</taxon>
        <taxon>Pyroglyphinae</taxon>
        <taxon>Euroglyphus</taxon>
    </lineage>
</organism>
<dbReference type="OrthoDB" id="1696305at2759"/>
<dbReference type="PANTHER" id="PTHR46406">
    <property type="entry name" value="NITRIC OXIDE-ASSOCIATED PROTEIN 1"/>
    <property type="match status" value="1"/>
</dbReference>
<dbReference type="Gene3D" id="3.40.50.300">
    <property type="entry name" value="P-loop containing nucleotide triphosphate hydrolases"/>
    <property type="match status" value="1"/>
</dbReference>
<dbReference type="InterPro" id="IPR052807">
    <property type="entry name" value="Mito_transl_resp_regulator"/>
</dbReference>
<keyword evidence="2" id="KW-1185">Reference proteome</keyword>
<dbReference type="AlphaFoldDB" id="A0A1Y3B9F0"/>
<dbReference type="InterPro" id="IPR027417">
    <property type="entry name" value="P-loop_NTPase"/>
</dbReference>